<comment type="caution">
    <text evidence="1">The sequence shown here is derived from an EMBL/GenBank/DDBJ whole genome shotgun (WGS) entry which is preliminary data.</text>
</comment>
<proteinExistence type="predicted"/>
<reference evidence="1 2" key="1">
    <citation type="submission" date="2015-01" db="EMBL/GenBank/DDBJ databases">
        <title>Lifestyle Evolution in Cyanobacterial Symbionts of Sponges.</title>
        <authorList>
            <person name="Burgsdorf I."/>
            <person name="Slaby B.M."/>
            <person name="Handley K.M."/>
            <person name="Haber M."/>
            <person name="Blom J."/>
            <person name="Marshall C.W."/>
            <person name="Gilbert J.A."/>
            <person name="Hentschel U."/>
            <person name="Steindler L."/>
        </authorList>
    </citation>
    <scope>NUCLEOTIDE SEQUENCE [LARGE SCALE GENOMIC DNA]</scope>
    <source>
        <strain evidence="1">142</strain>
    </source>
</reference>
<evidence type="ECO:0000313" key="1">
    <source>
        <dbReference type="EMBL" id="KKZ10750.1"/>
    </source>
</evidence>
<accession>A0A6N3X6H1</accession>
<sequence length="66" mass="6639">DGGAEGLSLTSTADALTVKTTSEAVAGLPSSEAHISRLRLGLEATRPVPLADGASLLPSLELGIRQ</sequence>
<feature type="non-terminal residue" evidence="1">
    <location>
        <position position="1"/>
    </location>
</feature>
<dbReference type="EMBL" id="JXUO01000307">
    <property type="protein sequence ID" value="KKZ10750.1"/>
    <property type="molecule type" value="Genomic_DNA"/>
</dbReference>
<evidence type="ECO:0000313" key="2">
    <source>
        <dbReference type="Proteomes" id="UP000035054"/>
    </source>
</evidence>
<protein>
    <submittedName>
        <fullName evidence="1">Uncharacterized protein</fullName>
    </submittedName>
</protein>
<dbReference type="AlphaFoldDB" id="A0A6N3X6H1"/>
<gene>
    <name evidence="1" type="ORF">TH68_09940</name>
</gene>
<name>A0A6N3X6H1_9SYNE</name>
<organism evidence="1 2">
    <name type="scientific">Candidatus Synechococcus spongiarum 142</name>
    <dbReference type="NCBI Taxonomy" id="1608213"/>
    <lineage>
        <taxon>Bacteria</taxon>
        <taxon>Bacillati</taxon>
        <taxon>Cyanobacteriota</taxon>
        <taxon>Cyanophyceae</taxon>
        <taxon>Synechococcales</taxon>
        <taxon>Synechococcaceae</taxon>
        <taxon>Synechococcus</taxon>
    </lineage>
</organism>
<dbReference type="Proteomes" id="UP000035054">
    <property type="component" value="Unassembled WGS sequence"/>
</dbReference>
<feature type="non-terminal residue" evidence="1">
    <location>
        <position position="66"/>
    </location>
</feature>